<evidence type="ECO:0000256" key="1">
    <source>
        <dbReference type="RuleBase" id="RU004560"/>
    </source>
</evidence>
<comment type="similarity">
    <text evidence="1">Belongs to the TRAFAC class TrmE-Era-EngA-EngB-Septin-like GTPase superfamily. Septin GTPase family.</text>
</comment>
<reference evidence="4 5" key="1">
    <citation type="submission" date="2016-07" db="EMBL/GenBank/DDBJ databases">
        <title>Pervasive Adenine N6-methylation of Active Genes in Fungi.</title>
        <authorList>
            <consortium name="DOE Joint Genome Institute"/>
            <person name="Mondo S.J."/>
            <person name="Dannebaum R.O."/>
            <person name="Kuo R.C."/>
            <person name="Labutti K."/>
            <person name="Haridas S."/>
            <person name="Kuo A."/>
            <person name="Salamov A."/>
            <person name="Ahrendt S.R."/>
            <person name="Lipzen A."/>
            <person name="Sullivan W."/>
            <person name="Andreopoulos W.B."/>
            <person name="Clum A."/>
            <person name="Lindquist E."/>
            <person name="Daum C."/>
            <person name="Ramamoorthy G.K."/>
            <person name="Gryganskyi A."/>
            <person name="Culley D."/>
            <person name="Magnuson J.K."/>
            <person name="James T.Y."/>
            <person name="O'Malley M.A."/>
            <person name="Stajich J.E."/>
            <person name="Spatafora J.W."/>
            <person name="Visel A."/>
            <person name="Grigoriev I.V."/>
        </authorList>
    </citation>
    <scope>NUCLEOTIDE SEQUENCE [LARGE SCALE GENOMIC DNA]</scope>
    <source>
        <strain evidence="4 5">68-887.2</strain>
    </source>
</reference>
<name>A0A1Y2B5F9_9TREE</name>
<feature type="compositionally biased region" description="Low complexity" evidence="2">
    <location>
        <begin position="29"/>
        <end position="40"/>
    </location>
</feature>
<dbReference type="Pfam" id="PF00735">
    <property type="entry name" value="Septin"/>
    <property type="match status" value="2"/>
</dbReference>
<evidence type="ECO:0000313" key="5">
    <source>
        <dbReference type="Proteomes" id="UP000193986"/>
    </source>
</evidence>
<dbReference type="InterPro" id="IPR030379">
    <property type="entry name" value="G_SEPTIN_dom"/>
</dbReference>
<gene>
    <name evidence="4" type="ORF">BCR39DRAFT_494923</name>
</gene>
<dbReference type="PROSITE" id="PS51719">
    <property type="entry name" value="G_SEPTIN"/>
    <property type="match status" value="1"/>
</dbReference>
<keyword evidence="5" id="KW-1185">Reference proteome</keyword>
<evidence type="ECO:0000256" key="2">
    <source>
        <dbReference type="SAM" id="MobiDB-lite"/>
    </source>
</evidence>
<feature type="compositionally biased region" description="Polar residues" evidence="2">
    <location>
        <begin position="15"/>
        <end position="28"/>
    </location>
</feature>
<proteinExistence type="inferred from homology"/>
<feature type="region of interest" description="Disordered" evidence="2">
    <location>
        <begin position="244"/>
        <end position="284"/>
    </location>
</feature>
<dbReference type="GO" id="GO:0005525">
    <property type="term" value="F:GTP binding"/>
    <property type="evidence" value="ECO:0007669"/>
    <property type="project" value="UniProtKB-KW"/>
</dbReference>
<feature type="region of interest" description="Disordered" evidence="2">
    <location>
        <begin position="480"/>
        <end position="500"/>
    </location>
</feature>
<comment type="caution">
    <text evidence="4">The sequence shown here is derived from an EMBL/GenBank/DDBJ whole genome shotgun (WGS) entry which is preliminary data.</text>
</comment>
<feature type="compositionally biased region" description="Pro residues" evidence="2">
    <location>
        <begin position="244"/>
        <end position="275"/>
    </location>
</feature>
<dbReference type="Proteomes" id="UP000193986">
    <property type="component" value="Unassembled WGS sequence"/>
</dbReference>
<dbReference type="EMBL" id="MCFC01000022">
    <property type="protein sequence ID" value="ORY29964.1"/>
    <property type="molecule type" value="Genomic_DNA"/>
</dbReference>
<keyword evidence="1" id="KW-0342">GTP-binding</keyword>
<protein>
    <recommendedName>
        <fullName evidence="3">Septin-type G domain-containing protein</fullName>
    </recommendedName>
</protein>
<feature type="compositionally biased region" description="Pro residues" evidence="2">
    <location>
        <begin position="60"/>
        <end position="113"/>
    </location>
</feature>
<dbReference type="InterPro" id="IPR027417">
    <property type="entry name" value="P-loop_NTPase"/>
</dbReference>
<evidence type="ECO:0000313" key="4">
    <source>
        <dbReference type="EMBL" id="ORY29964.1"/>
    </source>
</evidence>
<dbReference type="AlphaFoldDB" id="A0A1Y2B5F9"/>
<feature type="region of interest" description="Disordered" evidence="2">
    <location>
        <begin position="54"/>
        <end position="146"/>
    </location>
</feature>
<sequence>MTGSFLRKKRPLPRISSSSRNTSKTLQHSLSLPDLTTPLLDPASWEELPQFSGIHLALPNHPPPLSHPPLPLPLPLPHPHSPPPPELLYHHSPPPPPPPPPVVPSSSSTPPPLALSSSPETRNRAPTSINRDKEGHGHGSPVQFHRPFTPWQVVNHPHPQSSPEQSRGAREMMDFRISQARWGRERDSFVTQGSVRGGQDRGWKSRRRGKSRVLQALNVIVVGGKRVGKTSLIDLLIDSLEVPLNPPRGPTSGPPGPPPPNSPRNIPLPPSPPRRPTSGAYQAVQPTTTVFARVTTVLLDGYERTRLRLIDTPGLELGNDPVNATERERGVAGVLRFIEERFEDMLREERKVVRRQGTSEDRLVHLILYLIDARSVLRPRIKLDPTEIDWSGVGVFDDGPNSPRERHRPLEIIRRLSQRAHVLPVLTHSDALTTTELNLVRGTVRNGLSAAFPDEPGLGFGIFGLPNADEASDDMLLDKDDEAESSSRAPTPALTVGSHDESPSLPFAIFAPEGGIETHGVRRFVWGEANVLDPKHNDLLALRDAILGDHAGVRWSET</sequence>
<dbReference type="InParanoid" id="A0A1Y2B5F9"/>
<dbReference type="Gene3D" id="3.40.50.300">
    <property type="entry name" value="P-loop containing nucleotide triphosphate hydrolases"/>
    <property type="match status" value="1"/>
</dbReference>
<dbReference type="SUPFAM" id="SSF52540">
    <property type="entry name" value="P-loop containing nucleoside triphosphate hydrolases"/>
    <property type="match status" value="1"/>
</dbReference>
<feature type="region of interest" description="Disordered" evidence="2">
    <location>
        <begin position="1"/>
        <end position="40"/>
    </location>
</feature>
<feature type="region of interest" description="Disordered" evidence="2">
    <location>
        <begin position="190"/>
        <end position="209"/>
    </location>
</feature>
<accession>A0A1Y2B5F9</accession>
<evidence type="ECO:0000259" key="3">
    <source>
        <dbReference type="PROSITE" id="PS51719"/>
    </source>
</evidence>
<feature type="compositionally biased region" description="Basic residues" evidence="2">
    <location>
        <begin position="1"/>
        <end position="12"/>
    </location>
</feature>
<dbReference type="STRING" id="71784.A0A1Y2B5F9"/>
<dbReference type="OrthoDB" id="10261408at2759"/>
<feature type="domain" description="Septin-type G" evidence="3">
    <location>
        <begin position="213"/>
        <end position="558"/>
    </location>
</feature>
<dbReference type="PANTHER" id="PTHR18884">
    <property type="entry name" value="SEPTIN"/>
    <property type="match status" value="1"/>
</dbReference>
<keyword evidence="1" id="KW-0547">Nucleotide-binding</keyword>
<organism evidence="4 5">
    <name type="scientific">Naematelia encephala</name>
    <dbReference type="NCBI Taxonomy" id="71784"/>
    <lineage>
        <taxon>Eukaryota</taxon>
        <taxon>Fungi</taxon>
        <taxon>Dikarya</taxon>
        <taxon>Basidiomycota</taxon>
        <taxon>Agaricomycotina</taxon>
        <taxon>Tremellomycetes</taxon>
        <taxon>Tremellales</taxon>
        <taxon>Naemateliaceae</taxon>
        <taxon>Naematelia</taxon>
    </lineage>
</organism>